<dbReference type="Proteomes" id="UP000318065">
    <property type="component" value="Chromosome"/>
</dbReference>
<dbReference type="RefSeq" id="WP_143526365.1">
    <property type="nucleotide sequence ID" value="NZ_AP019791.1"/>
</dbReference>
<organism evidence="1 2">
    <name type="scientific">Rubrobacter xylanophilus</name>
    <dbReference type="NCBI Taxonomy" id="49319"/>
    <lineage>
        <taxon>Bacteria</taxon>
        <taxon>Bacillati</taxon>
        <taxon>Actinomycetota</taxon>
        <taxon>Rubrobacteria</taxon>
        <taxon>Rubrobacterales</taxon>
        <taxon>Rubrobacteraceae</taxon>
        <taxon>Rubrobacter</taxon>
    </lineage>
</organism>
<dbReference type="PANTHER" id="PTHR48419:SF1">
    <property type="entry name" value="SULFOTRANSFERASE DOMAIN-CONTAINING PROTEIN"/>
    <property type="match status" value="1"/>
</dbReference>
<dbReference type="PANTHER" id="PTHR48419">
    <property type="entry name" value="SULFOTRANSFERASE DOMAIN-CONTAINING PROTEIN"/>
    <property type="match status" value="1"/>
</dbReference>
<name>A0A510HIL4_9ACTN</name>
<dbReference type="AlphaFoldDB" id="A0A510HIL4"/>
<evidence type="ECO:0000313" key="2">
    <source>
        <dbReference type="Proteomes" id="UP000318065"/>
    </source>
</evidence>
<dbReference type="SUPFAM" id="SSF52540">
    <property type="entry name" value="P-loop containing nucleoside triphosphate hydrolases"/>
    <property type="match status" value="1"/>
</dbReference>
<keyword evidence="2" id="KW-1185">Reference proteome</keyword>
<gene>
    <name evidence="1" type="ORF">RxyAA322_00510</name>
</gene>
<sequence>MASTQRRPLALWAVPRSVSTAFERVFVEREDFEVFHEPFSAAYYFGPERRSERFAGEKSREEHRYAAILEKILAPRDRPVFIKDMAYHVSPVMDEDFVCRFTNTFIIREPSQVLASLHRMWPDFTLEETGFEQLHRLWRLATEAGQEEPVIVDAHDLSSDAGATVRAYCEALGIPFDPEALSWKPRQVPEWRRWEEWHTEAQESTGIEELPREKASLPRELRGAYEHCLPYYRELHARRLRV</sequence>
<accession>A0A510HIL4</accession>
<dbReference type="InterPro" id="IPR053226">
    <property type="entry name" value="Pyrrolopyrazine_biosynth_F"/>
</dbReference>
<dbReference type="EMBL" id="AP019791">
    <property type="protein sequence ID" value="BBL78197.1"/>
    <property type="molecule type" value="Genomic_DNA"/>
</dbReference>
<dbReference type="Pfam" id="PF19798">
    <property type="entry name" value="Sulfotransfer_5"/>
    <property type="match status" value="1"/>
</dbReference>
<evidence type="ECO:0008006" key="3">
    <source>
        <dbReference type="Google" id="ProtNLM"/>
    </source>
</evidence>
<reference evidence="1" key="1">
    <citation type="journal article" date="2019" name="Microbiol. Resour. Announc.">
        <title>Complete Genome Sequence of Rubrobacter xylanophilus Strain AA3-22, Isolated from Arima Onsen in Japan.</title>
        <authorList>
            <person name="Tomariguchi N."/>
            <person name="Miyazaki K."/>
        </authorList>
    </citation>
    <scope>NUCLEOTIDE SEQUENCE [LARGE SCALE GENOMIC DNA]</scope>
    <source>
        <strain evidence="1">AA3-22</strain>
    </source>
</reference>
<dbReference type="Gene3D" id="3.40.50.300">
    <property type="entry name" value="P-loop containing nucleotide triphosphate hydrolases"/>
    <property type="match status" value="1"/>
</dbReference>
<dbReference type="InterPro" id="IPR027417">
    <property type="entry name" value="P-loop_NTPase"/>
</dbReference>
<evidence type="ECO:0000313" key="1">
    <source>
        <dbReference type="EMBL" id="BBL78197.1"/>
    </source>
</evidence>
<protein>
    <recommendedName>
        <fullName evidence="3">Sulfotransferase family protein</fullName>
    </recommendedName>
</protein>
<dbReference type="OrthoDB" id="272985at2"/>
<proteinExistence type="predicted"/>